<accession>A0A0E9V5K6</accession>
<reference evidence="1" key="2">
    <citation type="journal article" date="2015" name="Fish Shellfish Immunol.">
        <title>Early steps in the European eel (Anguilla anguilla)-Vibrio vulnificus interaction in the gills: Role of the RtxA13 toxin.</title>
        <authorList>
            <person name="Callol A."/>
            <person name="Pajuelo D."/>
            <person name="Ebbesson L."/>
            <person name="Teles M."/>
            <person name="MacKenzie S."/>
            <person name="Amaro C."/>
        </authorList>
    </citation>
    <scope>NUCLEOTIDE SEQUENCE</scope>
</reference>
<name>A0A0E9V5K6_ANGAN</name>
<evidence type="ECO:0000313" key="1">
    <source>
        <dbReference type="EMBL" id="JAH73271.1"/>
    </source>
</evidence>
<dbReference type="EMBL" id="GBXM01035306">
    <property type="protein sequence ID" value="JAH73271.1"/>
    <property type="molecule type" value="Transcribed_RNA"/>
</dbReference>
<sequence length="55" mass="6127">MTPTARPESSHIRLLKLLYGLPATAPYCLYACGCEGDFYILIQKVIKVVPLRLSC</sequence>
<protein>
    <submittedName>
        <fullName evidence="1">Uncharacterized protein</fullName>
    </submittedName>
</protein>
<organism evidence="1">
    <name type="scientific">Anguilla anguilla</name>
    <name type="common">European freshwater eel</name>
    <name type="synonym">Muraena anguilla</name>
    <dbReference type="NCBI Taxonomy" id="7936"/>
    <lineage>
        <taxon>Eukaryota</taxon>
        <taxon>Metazoa</taxon>
        <taxon>Chordata</taxon>
        <taxon>Craniata</taxon>
        <taxon>Vertebrata</taxon>
        <taxon>Euteleostomi</taxon>
        <taxon>Actinopterygii</taxon>
        <taxon>Neopterygii</taxon>
        <taxon>Teleostei</taxon>
        <taxon>Anguilliformes</taxon>
        <taxon>Anguillidae</taxon>
        <taxon>Anguilla</taxon>
    </lineage>
</organism>
<proteinExistence type="predicted"/>
<dbReference type="AlphaFoldDB" id="A0A0E9V5K6"/>
<reference evidence="1" key="1">
    <citation type="submission" date="2014-11" db="EMBL/GenBank/DDBJ databases">
        <authorList>
            <person name="Amaro Gonzalez C."/>
        </authorList>
    </citation>
    <scope>NUCLEOTIDE SEQUENCE</scope>
</reference>